<comment type="caution">
    <text evidence="3">The sequence shown here is derived from an EMBL/GenBank/DDBJ whole genome shotgun (WGS) entry which is preliminary data.</text>
</comment>
<dbReference type="InterPro" id="IPR050709">
    <property type="entry name" value="Biotin_Carboxyl_Carrier/Decarb"/>
</dbReference>
<keyword evidence="4" id="KW-1185">Reference proteome</keyword>
<evidence type="ECO:0000313" key="4">
    <source>
        <dbReference type="Proteomes" id="UP001314681"/>
    </source>
</evidence>
<evidence type="ECO:0000259" key="2">
    <source>
        <dbReference type="PROSITE" id="PS50968"/>
    </source>
</evidence>
<dbReference type="InterPro" id="IPR000089">
    <property type="entry name" value="Biotin_lipoyl"/>
</dbReference>
<dbReference type="Proteomes" id="UP001314681">
    <property type="component" value="Unassembled WGS sequence"/>
</dbReference>
<dbReference type="InterPro" id="IPR011053">
    <property type="entry name" value="Single_hybrid_motif"/>
</dbReference>
<dbReference type="PANTHER" id="PTHR45266:SF3">
    <property type="entry name" value="OXALOACETATE DECARBOXYLASE ALPHA CHAIN"/>
    <property type="match status" value="1"/>
</dbReference>
<dbReference type="Gene3D" id="2.40.50.100">
    <property type="match status" value="1"/>
</dbReference>
<dbReference type="SUPFAM" id="SSF51230">
    <property type="entry name" value="Single hybrid motif"/>
    <property type="match status" value="1"/>
</dbReference>
<organism evidence="3 4">
    <name type="scientific">Diplocloster modestus</name>
    <dbReference type="NCBI Taxonomy" id="2850322"/>
    <lineage>
        <taxon>Bacteria</taxon>
        <taxon>Bacillati</taxon>
        <taxon>Bacillota</taxon>
        <taxon>Clostridia</taxon>
        <taxon>Lachnospirales</taxon>
        <taxon>Lachnospiraceae</taxon>
        <taxon>Diplocloster</taxon>
    </lineage>
</organism>
<proteinExistence type="predicted"/>
<gene>
    <name evidence="3" type="ORF">KTH90_18505</name>
</gene>
<accession>A0ABS6KBY3</accession>
<dbReference type="RefSeq" id="WP_158354260.1">
    <property type="nucleotide sequence ID" value="NZ_JAHQCX010000015.1"/>
</dbReference>
<dbReference type="PROSITE" id="PS50968">
    <property type="entry name" value="BIOTINYL_LIPOYL"/>
    <property type="match status" value="1"/>
</dbReference>
<dbReference type="PANTHER" id="PTHR45266">
    <property type="entry name" value="OXALOACETATE DECARBOXYLASE ALPHA CHAIN"/>
    <property type="match status" value="1"/>
</dbReference>
<dbReference type="EMBL" id="JAHQCX010000015">
    <property type="protein sequence ID" value="MBU9728004.1"/>
    <property type="molecule type" value="Genomic_DNA"/>
</dbReference>
<feature type="domain" description="Lipoyl-binding" evidence="2">
    <location>
        <begin position="1"/>
        <end position="71"/>
    </location>
</feature>
<reference evidence="3 4" key="1">
    <citation type="submission" date="2021-06" db="EMBL/GenBank/DDBJ databases">
        <title>Description of novel taxa of the family Lachnospiraceae.</title>
        <authorList>
            <person name="Chaplin A.V."/>
            <person name="Sokolova S.R."/>
            <person name="Pikina A.P."/>
            <person name="Korzhanova M."/>
            <person name="Belova V."/>
            <person name="Korostin D."/>
            <person name="Efimov B.A."/>
        </authorList>
    </citation>
    <scope>NUCLEOTIDE SEQUENCE [LARGE SCALE GENOMIC DNA]</scope>
    <source>
        <strain evidence="3 4">ASD4241</strain>
    </source>
</reference>
<dbReference type="CDD" id="cd06850">
    <property type="entry name" value="biotinyl_domain"/>
    <property type="match status" value="1"/>
</dbReference>
<evidence type="ECO:0000313" key="3">
    <source>
        <dbReference type="EMBL" id="MBU9728004.1"/>
    </source>
</evidence>
<dbReference type="Pfam" id="PF00364">
    <property type="entry name" value="Biotin_lipoyl"/>
    <property type="match status" value="1"/>
</dbReference>
<evidence type="ECO:0000256" key="1">
    <source>
        <dbReference type="ARBA" id="ARBA00023267"/>
    </source>
</evidence>
<keyword evidence="1" id="KW-0092">Biotin</keyword>
<name>A0ABS6KBY3_9FIRM</name>
<protein>
    <submittedName>
        <fullName evidence="3">Acetyl-CoA carboxylase biotin carboxyl carrier protein subunit</fullName>
    </submittedName>
</protein>
<sequence>MEYTLKAHMPGLVARVVCEVGDTVEAGQELAVINCMKTEMSCQTEKAGTVKEILVDEWDEMDVGTPMIILDAE</sequence>